<name>A0ACC2X5W3_9TREE</name>
<comment type="caution">
    <text evidence="1">The sequence shown here is derived from an EMBL/GenBank/DDBJ whole genome shotgun (WGS) entry which is preliminary data.</text>
</comment>
<gene>
    <name evidence="1" type="ORF">QFC24_006267</name>
</gene>
<organism evidence="1 2">
    <name type="scientific">Naganishia onofrii</name>
    <dbReference type="NCBI Taxonomy" id="1851511"/>
    <lineage>
        <taxon>Eukaryota</taxon>
        <taxon>Fungi</taxon>
        <taxon>Dikarya</taxon>
        <taxon>Basidiomycota</taxon>
        <taxon>Agaricomycotina</taxon>
        <taxon>Tremellomycetes</taxon>
        <taxon>Filobasidiales</taxon>
        <taxon>Filobasidiaceae</taxon>
        <taxon>Naganishia</taxon>
    </lineage>
</organism>
<dbReference type="Proteomes" id="UP001234202">
    <property type="component" value="Unassembled WGS sequence"/>
</dbReference>
<proteinExistence type="predicted"/>
<reference evidence="1" key="1">
    <citation type="submission" date="2023-04" db="EMBL/GenBank/DDBJ databases">
        <title>Draft Genome sequencing of Naganishia species isolated from polar environments using Oxford Nanopore Technology.</title>
        <authorList>
            <person name="Leo P."/>
            <person name="Venkateswaran K."/>
        </authorList>
    </citation>
    <scope>NUCLEOTIDE SEQUENCE</scope>
    <source>
        <strain evidence="1">DBVPG 5303</strain>
    </source>
</reference>
<accession>A0ACC2X5W3</accession>
<protein>
    <submittedName>
        <fullName evidence="1">Uncharacterized protein</fullName>
    </submittedName>
</protein>
<evidence type="ECO:0000313" key="2">
    <source>
        <dbReference type="Proteomes" id="UP001234202"/>
    </source>
</evidence>
<sequence>MPSFAKKTDSKSEIEQVRMADTFESGSAGEVLESLKQEARGRAKAILQNELPEFIRHISDLLKQAEDDEASPLWKGHLESGAFKEKNVHLTAPPRVAQDGQDHFSSNGIQQQQEGSDACTCASNCNKSPGLKESSIPLGRCWQHSPPSNAVCNRLMDLLQGEGQKGLALALVLQRWLRLEVPTIEDAFVLTAGGNFGVGVQSQAMAHIKQFWSTTNNIRRYGEDNYYPSRAKLETTWCEYPNIENFAAAIATLDRNFAAGARIELETLISQSLYMLNVLQNNWAKVHDPKNKGDNEKANVLY</sequence>
<keyword evidence="2" id="KW-1185">Reference proteome</keyword>
<dbReference type="EMBL" id="JASBWV010000029">
    <property type="protein sequence ID" value="KAJ9118436.1"/>
    <property type="molecule type" value="Genomic_DNA"/>
</dbReference>
<evidence type="ECO:0000313" key="1">
    <source>
        <dbReference type="EMBL" id="KAJ9118436.1"/>
    </source>
</evidence>